<dbReference type="SUPFAM" id="SSF117281">
    <property type="entry name" value="Kelch motif"/>
    <property type="match status" value="1"/>
</dbReference>
<dbReference type="Pfam" id="PF24981">
    <property type="entry name" value="Beta-prop_ATRN-LZTR1"/>
    <property type="match status" value="1"/>
</dbReference>
<dbReference type="InterPro" id="IPR015915">
    <property type="entry name" value="Kelch-typ_b-propeller"/>
</dbReference>
<dbReference type="PANTHER" id="PTHR45632">
    <property type="entry name" value="LD33804P"/>
    <property type="match status" value="1"/>
</dbReference>
<dbReference type="InterPro" id="IPR006652">
    <property type="entry name" value="Kelch_1"/>
</dbReference>
<protein>
    <recommendedName>
        <fullName evidence="5">Attractin/MKLN-like beta-propeller domain-containing protein</fullName>
    </recommendedName>
</protein>
<evidence type="ECO:0000313" key="7">
    <source>
        <dbReference type="EMBL" id="CAF3974129.1"/>
    </source>
</evidence>
<reference evidence="6" key="1">
    <citation type="submission" date="2021-02" db="EMBL/GenBank/DDBJ databases">
        <authorList>
            <person name="Nowell W R."/>
        </authorList>
    </citation>
    <scope>NUCLEOTIDE SEQUENCE</scope>
</reference>
<dbReference type="EMBL" id="CAJNOQ010008903">
    <property type="protein sequence ID" value="CAF1209961.1"/>
    <property type="molecule type" value="Genomic_DNA"/>
</dbReference>
<feature type="domain" description="Attractin/MKLN-like beta-propeller" evidence="5">
    <location>
        <begin position="353"/>
        <end position="577"/>
    </location>
</feature>
<dbReference type="InterPro" id="IPR037293">
    <property type="entry name" value="Gal_Oxidase_central_sf"/>
</dbReference>
<evidence type="ECO:0000313" key="8">
    <source>
        <dbReference type="Proteomes" id="UP000663829"/>
    </source>
</evidence>
<dbReference type="Gene3D" id="2.120.10.80">
    <property type="entry name" value="Kelch-type beta propeller"/>
    <property type="match status" value="1"/>
</dbReference>
<evidence type="ECO:0000256" key="2">
    <source>
        <dbReference type="ARBA" id="ARBA00022737"/>
    </source>
</evidence>
<dbReference type="OrthoDB" id="5803581at2759"/>
<accession>A0A814X1C6</accession>
<gene>
    <name evidence="6" type="ORF">GPM918_LOCUS24161</name>
    <name evidence="7" type="ORF">SRO942_LOCUS24164</name>
</gene>
<proteinExistence type="predicted"/>
<name>A0A814X1C6_9BILA</name>
<evidence type="ECO:0000259" key="5">
    <source>
        <dbReference type="Pfam" id="PF24981"/>
    </source>
</evidence>
<dbReference type="AlphaFoldDB" id="A0A814X1C6"/>
<dbReference type="EMBL" id="CAJOBC010008906">
    <property type="protein sequence ID" value="CAF3974129.1"/>
    <property type="molecule type" value="Genomic_DNA"/>
</dbReference>
<feature type="coiled-coil region" evidence="3">
    <location>
        <begin position="320"/>
        <end position="347"/>
    </location>
</feature>
<dbReference type="SMART" id="SM00612">
    <property type="entry name" value="Kelch"/>
    <property type="match status" value="4"/>
</dbReference>
<feature type="transmembrane region" description="Helical" evidence="4">
    <location>
        <begin position="190"/>
        <end position="216"/>
    </location>
</feature>
<keyword evidence="4" id="KW-1133">Transmembrane helix</keyword>
<organism evidence="6 8">
    <name type="scientific">Didymodactylos carnosus</name>
    <dbReference type="NCBI Taxonomy" id="1234261"/>
    <lineage>
        <taxon>Eukaryota</taxon>
        <taxon>Metazoa</taxon>
        <taxon>Spiralia</taxon>
        <taxon>Gnathifera</taxon>
        <taxon>Rotifera</taxon>
        <taxon>Eurotatoria</taxon>
        <taxon>Bdelloidea</taxon>
        <taxon>Philodinida</taxon>
        <taxon>Philodinidae</taxon>
        <taxon>Didymodactylos</taxon>
    </lineage>
</organism>
<keyword evidence="4" id="KW-0812">Transmembrane</keyword>
<keyword evidence="2" id="KW-0677">Repeat</keyword>
<keyword evidence="1" id="KW-0880">Kelch repeat</keyword>
<evidence type="ECO:0000256" key="1">
    <source>
        <dbReference type="ARBA" id="ARBA00022441"/>
    </source>
</evidence>
<feature type="transmembrane region" description="Helical" evidence="4">
    <location>
        <begin position="157"/>
        <end position="184"/>
    </location>
</feature>
<dbReference type="InterPro" id="IPR056737">
    <property type="entry name" value="Beta-prop_ATRN-MKLN-like"/>
</dbReference>
<keyword evidence="8" id="KW-1185">Reference proteome</keyword>
<keyword evidence="3" id="KW-0175">Coiled coil</keyword>
<dbReference type="Proteomes" id="UP000681722">
    <property type="component" value="Unassembled WGS sequence"/>
</dbReference>
<dbReference type="PANTHER" id="PTHR45632:SF3">
    <property type="entry name" value="KELCH-LIKE PROTEIN 32"/>
    <property type="match status" value="1"/>
</dbReference>
<dbReference type="Gene3D" id="2.130.10.80">
    <property type="entry name" value="Galactose oxidase/kelch, beta-propeller"/>
    <property type="match status" value="1"/>
</dbReference>
<sequence>MLTIKRCLTDFGRDGCSEDMLRTEAAFILLKLQECKSEFLQPTKDTWNAFISFRDNDETNQRSQDQELSIALEVAHMRANATRLQRFERQLQVAIAATERSLRKCLVKTFEFSKMAFSPYLHPINACKNIWFAMCHPMVTLRAVVKWVKENPWKAGLVILGSIAVGVAVGFGIGGPLIAGAFLLDFTVGIVAGVVTTVVAGSIPMLAAAGEGGLLVKSAQKQQENDKKAYADRRVGVCEEVTPLQQALKRELEEQRDTEYIRTCEKEATIRAKNDLLLLKRLEEDTIRQQQEQLYNMDREPLQKALGELQEAHAVTRMENQRVSNERAEVEQQLAAVREDHAKMNIAEVAALSQWNTIASMATAREDHTAILLNSSKVLVTGGKGLSSALASCEIYDPSTGQWNTIASMATARDYHTATLLNSGKVLITGGYNPSSGSLASCEIYDPSTGQWNTTTRMITGREQHTATLLNSGKVLVTGGWNSSSIYLPNSEIYDPSMGQWNTTANMATARTSHTITLLNPGKVLVTGGHGSSGSLASCEIYDVSAGKWNTTTLMARAHEYHTATLLNSHKVLLSGGSALSTPLASS</sequence>
<evidence type="ECO:0000256" key="3">
    <source>
        <dbReference type="SAM" id="Coils"/>
    </source>
</evidence>
<dbReference type="Proteomes" id="UP000663829">
    <property type="component" value="Unassembled WGS sequence"/>
</dbReference>
<keyword evidence="4" id="KW-0472">Membrane</keyword>
<evidence type="ECO:0000256" key="4">
    <source>
        <dbReference type="SAM" id="Phobius"/>
    </source>
</evidence>
<evidence type="ECO:0000313" key="6">
    <source>
        <dbReference type="EMBL" id="CAF1209961.1"/>
    </source>
</evidence>
<comment type="caution">
    <text evidence="6">The sequence shown here is derived from an EMBL/GenBank/DDBJ whole genome shotgun (WGS) entry which is preliminary data.</text>
</comment>